<gene>
    <name evidence="2" type="ORF">LTRI10_LOCUS7576</name>
</gene>
<accession>A0AAV2CW55</accession>
<feature type="compositionally biased region" description="Acidic residues" evidence="1">
    <location>
        <begin position="13"/>
        <end position="38"/>
    </location>
</feature>
<dbReference type="AlphaFoldDB" id="A0AAV2CW55"/>
<keyword evidence="3" id="KW-1185">Reference proteome</keyword>
<feature type="region of interest" description="Disordered" evidence="1">
    <location>
        <begin position="1"/>
        <end position="38"/>
    </location>
</feature>
<sequence length="70" mass="7702">MLRPYQPWGWGVGEEEEETGENEVVESGDYFDDQEGSVEDSGIVTTASLVEGVRIEQLGLMVNFMDGKGC</sequence>
<evidence type="ECO:0000313" key="3">
    <source>
        <dbReference type="Proteomes" id="UP001497516"/>
    </source>
</evidence>
<dbReference type="Proteomes" id="UP001497516">
    <property type="component" value="Chromosome 10"/>
</dbReference>
<dbReference type="EMBL" id="OZ034814">
    <property type="protein sequence ID" value="CAL1360122.1"/>
    <property type="molecule type" value="Genomic_DNA"/>
</dbReference>
<evidence type="ECO:0000313" key="2">
    <source>
        <dbReference type="EMBL" id="CAL1360122.1"/>
    </source>
</evidence>
<proteinExistence type="predicted"/>
<evidence type="ECO:0000256" key="1">
    <source>
        <dbReference type="SAM" id="MobiDB-lite"/>
    </source>
</evidence>
<organism evidence="2 3">
    <name type="scientific">Linum trigynum</name>
    <dbReference type="NCBI Taxonomy" id="586398"/>
    <lineage>
        <taxon>Eukaryota</taxon>
        <taxon>Viridiplantae</taxon>
        <taxon>Streptophyta</taxon>
        <taxon>Embryophyta</taxon>
        <taxon>Tracheophyta</taxon>
        <taxon>Spermatophyta</taxon>
        <taxon>Magnoliopsida</taxon>
        <taxon>eudicotyledons</taxon>
        <taxon>Gunneridae</taxon>
        <taxon>Pentapetalae</taxon>
        <taxon>rosids</taxon>
        <taxon>fabids</taxon>
        <taxon>Malpighiales</taxon>
        <taxon>Linaceae</taxon>
        <taxon>Linum</taxon>
    </lineage>
</organism>
<reference evidence="2 3" key="1">
    <citation type="submission" date="2024-04" db="EMBL/GenBank/DDBJ databases">
        <authorList>
            <person name="Fracassetti M."/>
        </authorList>
    </citation>
    <scope>NUCLEOTIDE SEQUENCE [LARGE SCALE GENOMIC DNA]</scope>
</reference>
<protein>
    <submittedName>
        <fullName evidence="2">Uncharacterized protein</fullName>
    </submittedName>
</protein>
<name>A0AAV2CW55_9ROSI</name>